<feature type="chain" id="PRO_5045329789" evidence="2">
    <location>
        <begin position="24"/>
        <end position="350"/>
    </location>
</feature>
<dbReference type="RefSeq" id="WP_273669375.1">
    <property type="nucleotide sequence ID" value="NZ_JAQQXR010000001.1"/>
</dbReference>
<reference evidence="3 4" key="1">
    <citation type="submission" date="2022-10" db="EMBL/GenBank/DDBJ databases">
        <title>Janthinobacterium sp. hw3 Genome sequencing.</title>
        <authorList>
            <person name="Park S."/>
        </authorList>
    </citation>
    <scope>NUCLEOTIDE SEQUENCE [LARGE SCALE GENOMIC DNA]</scope>
    <source>
        <strain evidence="4">hw3</strain>
    </source>
</reference>
<dbReference type="SMART" id="SM00671">
    <property type="entry name" value="SEL1"/>
    <property type="match status" value="2"/>
</dbReference>
<accession>A0ABT5JVG8</accession>
<protein>
    <submittedName>
        <fullName evidence="3">Tetratricopeptide repeat protein</fullName>
    </submittedName>
</protein>
<dbReference type="InterPro" id="IPR006597">
    <property type="entry name" value="Sel1-like"/>
</dbReference>
<dbReference type="SUPFAM" id="SSF81901">
    <property type="entry name" value="HCP-like"/>
    <property type="match status" value="1"/>
</dbReference>
<proteinExistence type="predicted"/>
<dbReference type="PANTHER" id="PTHR46430:SF3">
    <property type="entry name" value="ACTIVATOR OF C KINASE PROTEIN 1"/>
    <property type="match status" value="1"/>
</dbReference>
<dbReference type="PROSITE" id="PS51257">
    <property type="entry name" value="PROKAR_LIPOPROTEIN"/>
    <property type="match status" value="1"/>
</dbReference>
<evidence type="ECO:0000256" key="1">
    <source>
        <dbReference type="ARBA" id="ARBA00022737"/>
    </source>
</evidence>
<keyword evidence="4" id="KW-1185">Reference proteome</keyword>
<feature type="signal peptide" evidence="2">
    <location>
        <begin position="1"/>
        <end position="23"/>
    </location>
</feature>
<organism evidence="3 4">
    <name type="scientific">Janthinobacterium fluminis</name>
    <dbReference type="NCBI Taxonomy" id="2987524"/>
    <lineage>
        <taxon>Bacteria</taxon>
        <taxon>Pseudomonadati</taxon>
        <taxon>Pseudomonadota</taxon>
        <taxon>Betaproteobacteria</taxon>
        <taxon>Burkholderiales</taxon>
        <taxon>Oxalobacteraceae</taxon>
        <taxon>Janthinobacterium</taxon>
    </lineage>
</organism>
<keyword evidence="2" id="KW-0732">Signal</keyword>
<dbReference type="PANTHER" id="PTHR46430">
    <property type="entry name" value="PROTEIN SKT5-RELATED"/>
    <property type="match status" value="1"/>
</dbReference>
<dbReference type="Proteomes" id="UP001221208">
    <property type="component" value="Unassembled WGS sequence"/>
</dbReference>
<sequence length="350" mass="37941">MMSRAGTAARVALGSVVCCFLFACQNGVNDTRPRDQALPPFTPPNVPAFTCVAEVGQAPPADAQAEAWFREALALEQSAMLPDSAEFKQMLDLLQRAAERKHGGAMLKLGSVYLGGRAWGRNKTDTLRLLDEAMRLGVPRAYYTMGKLYVEGVGVRTSAAKGYALWQKAAALGNPQAMTELAKVLSTKSNTRIGDGLMNIPVAIQMLECAMGQGYGNAALPLHRIYEAPRAANGTRLGVSTQEAKARAFKILHEGVKLGCGECAQDLRLRFWIDQSPASATVSKLRSLRYRLFEWELEYDPTLRFPYLDKVLPLPPADLPPWDGNSRTILGAAMGVVLPAPPQAQPAAIE</sequence>
<evidence type="ECO:0000256" key="2">
    <source>
        <dbReference type="SAM" id="SignalP"/>
    </source>
</evidence>
<gene>
    <name evidence="3" type="ORF">OIK44_03970</name>
</gene>
<dbReference type="InterPro" id="IPR011990">
    <property type="entry name" value="TPR-like_helical_dom_sf"/>
</dbReference>
<evidence type="ECO:0000313" key="4">
    <source>
        <dbReference type="Proteomes" id="UP001221208"/>
    </source>
</evidence>
<evidence type="ECO:0000313" key="3">
    <source>
        <dbReference type="EMBL" id="MDC8756740.1"/>
    </source>
</evidence>
<dbReference type="EMBL" id="JAQQXR010000001">
    <property type="protein sequence ID" value="MDC8756740.1"/>
    <property type="molecule type" value="Genomic_DNA"/>
</dbReference>
<keyword evidence="1" id="KW-0677">Repeat</keyword>
<comment type="caution">
    <text evidence="3">The sequence shown here is derived from an EMBL/GenBank/DDBJ whole genome shotgun (WGS) entry which is preliminary data.</text>
</comment>
<dbReference type="InterPro" id="IPR051726">
    <property type="entry name" value="Chitin_Synth_Reg"/>
</dbReference>
<name>A0ABT5JVG8_9BURK</name>
<dbReference type="Gene3D" id="1.25.40.10">
    <property type="entry name" value="Tetratricopeptide repeat domain"/>
    <property type="match status" value="1"/>
</dbReference>